<reference evidence="1 2" key="1">
    <citation type="submission" date="2016-10" db="EMBL/GenBank/DDBJ databases">
        <authorList>
            <person name="de Groot N.N."/>
        </authorList>
    </citation>
    <scope>NUCLEOTIDE SEQUENCE [LARGE SCALE GENOMIC DNA]</scope>
    <source>
        <strain evidence="1 2">DSM 25294</strain>
    </source>
</reference>
<dbReference type="Proteomes" id="UP000199382">
    <property type="component" value="Unassembled WGS sequence"/>
</dbReference>
<dbReference type="AlphaFoldDB" id="A0A1G9JNL4"/>
<keyword evidence="2" id="KW-1185">Reference proteome</keyword>
<gene>
    <name evidence="1" type="ORF">SAMN04488026_108221</name>
</gene>
<accession>A0A1G9JNL4</accession>
<sequence length="104" mass="11329">MSQRGGSTLDATISSLAGGADHLGGAECVEVAHRHGDMGYVAALQNWANVWTTNRGREMARKRYSDEDVLKLLREIELKLADGDDVRTACRSVGVSDATYYNEP</sequence>
<proteinExistence type="predicted"/>
<name>A0A1G9JNL4_9RHOB</name>
<evidence type="ECO:0000313" key="2">
    <source>
        <dbReference type="Proteomes" id="UP000199382"/>
    </source>
</evidence>
<evidence type="ECO:0008006" key="3">
    <source>
        <dbReference type="Google" id="ProtNLM"/>
    </source>
</evidence>
<evidence type="ECO:0000313" key="1">
    <source>
        <dbReference type="EMBL" id="SDL38902.1"/>
    </source>
</evidence>
<dbReference type="EMBL" id="FNEK01000082">
    <property type="protein sequence ID" value="SDL38902.1"/>
    <property type="molecule type" value="Genomic_DNA"/>
</dbReference>
<protein>
    <recommendedName>
        <fullName evidence="3">Transposase</fullName>
    </recommendedName>
</protein>
<dbReference type="STRING" id="571298.SAMN04488026_108221"/>
<organism evidence="1 2">
    <name type="scientific">Aliiruegeria lutimaris</name>
    <dbReference type="NCBI Taxonomy" id="571298"/>
    <lineage>
        <taxon>Bacteria</taxon>
        <taxon>Pseudomonadati</taxon>
        <taxon>Pseudomonadota</taxon>
        <taxon>Alphaproteobacteria</taxon>
        <taxon>Rhodobacterales</taxon>
        <taxon>Roseobacteraceae</taxon>
        <taxon>Aliiruegeria</taxon>
    </lineage>
</organism>